<organism evidence="4 5">
    <name type="scientific">Thermohalobaculum xanthum</name>
    <dbReference type="NCBI Taxonomy" id="2753746"/>
    <lineage>
        <taxon>Bacteria</taxon>
        <taxon>Pseudomonadati</taxon>
        <taxon>Pseudomonadota</taxon>
        <taxon>Alphaproteobacteria</taxon>
        <taxon>Rhodobacterales</taxon>
        <taxon>Paracoccaceae</taxon>
        <taxon>Thermohalobaculum</taxon>
    </lineage>
</organism>
<feature type="compositionally biased region" description="Basic and acidic residues" evidence="2">
    <location>
        <begin position="549"/>
        <end position="573"/>
    </location>
</feature>
<dbReference type="Pfam" id="PF08530">
    <property type="entry name" value="PepX_C"/>
    <property type="match status" value="1"/>
</dbReference>
<gene>
    <name evidence="4" type="ORF">H0I76_03625</name>
</gene>
<dbReference type="GO" id="GO:0008239">
    <property type="term" value="F:dipeptidyl-peptidase activity"/>
    <property type="evidence" value="ECO:0007669"/>
    <property type="project" value="InterPro"/>
</dbReference>
<dbReference type="InterPro" id="IPR008979">
    <property type="entry name" value="Galactose-bd-like_sf"/>
</dbReference>
<reference evidence="4" key="1">
    <citation type="submission" date="2020-12" db="EMBL/GenBank/DDBJ databases">
        <title>Bacterial taxonomy.</title>
        <authorList>
            <person name="Pan X."/>
        </authorList>
    </citation>
    <scope>NUCLEOTIDE SEQUENCE</scope>
    <source>
        <strain evidence="4">M0105</strain>
    </source>
</reference>
<evidence type="ECO:0000313" key="5">
    <source>
        <dbReference type="Proteomes" id="UP000655420"/>
    </source>
</evidence>
<proteinExistence type="predicted"/>
<accession>A0A8J7M4P1</accession>
<dbReference type="SUPFAM" id="SSF53474">
    <property type="entry name" value="alpha/beta-Hydrolases"/>
    <property type="match status" value="1"/>
</dbReference>
<dbReference type="Pfam" id="PF02129">
    <property type="entry name" value="Peptidase_S15"/>
    <property type="match status" value="1"/>
</dbReference>
<keyword evidence="1 4" id="KW-0378">Hydrolase</keyword>
<dbReference type="InterPro" id="IPR050585">
    <property type="entry name" value="Xaa-Pro_dipeptidyl-ppase/CocE"/>
</dbReference>
<keyword evidence="5" id="KW-1185">Reference proteome</keyword>
<dbReference type="EMBL" id="JAEHHL010000001">
    <property type="protein sequence ID" value="MBK0398269.1"/>
    <property type="molecule type" value="Genomic_DNA"/>
</dbReference>
<sequence length="659" mass="72712">MDEPVGVEVIETEWITLPDGTRLAARIWLPENARANPAPAVLEFLPYRRRDVTAPRDESTYPGLALQGIAGVRVDMRGTGDSDGLYDDEYSETELSDAEAVIAWIASQPWCSGSVGMMGISWGGFNALQVAWRKPPALKAVISIASTVDRFADDIHYRGGAQLSAQAYWSNTMLGNIARPPDSAVVGPAWREIWQKRLDALTPPISTWLRHQRRDDFWRHGSVCEDFSRLITPSLVIAGWADGYRNTPWKAVEGTGGRVRALTGPWIHKYPHFAWPRPRADFVSEAGQWFNRWLAGRDGAELPLHRLFVSEAVRPGGRREDESGRWVSIDAQSPASESRFWLVDSRLADRPGPAKPVTISTRQDCGTEGGEFFTVNPEGDLPGDQRADDALSHCFETGRLEQPIDLIGRPVLRLRVALDAPVGALVARLVDVHPDGAAHRVSMAILNLTHRHGSETPNPMDPGKAEPVEIVFDAAGYRFKPGHRIRLALSTAYFPMVLPAPGAVAATIETGTAELVVPRAAAHDVEVSPPDDPSPLPRYPMHAPASASHEVRRDPGSGRVTVDRSDDTGEIEHPGNGMIWRETRRSSWSIGPDDPLGFEGVEEMVAMRLRDGVQTEVTAHHRLTASAERWFIEASLTTRVDGAETFSRAWRSEIERDLM</sequence>
<evidence type="ECO:0000256" key="1">
    <source>
        <dbReference type="ARBA" id="ARBA00022801"/>
    </source>
</evidence>
<name>A0A8J7M4P1_9RHOB</name>
<dbReference type="InterPro" id="IPR000383">
    <property type="entry name" value="Xaa-Pro-like_dom"/>
</dbReference>
<dbReference type="Gene3D" id="2.60.120.260">
    <property type="entry name" value="Galactose-binding domain-like"/>
    <property type="match status" value="1"/>
</dbReference>
<evidence type="ECO:0000259" key="3">
    <source>
        <dbReference type="SMART" id="SM00939"/>
    </source>
</evidence>
<feature type="domain" description="Xaa-Pro dipeptidyl-peptidase C-terminal" evidence="3">
    <location>
        <begin position="287"/>
        <end position="537"/>
    </location>
</feature>
<dbReference type="PANTHER" id="PTHR43056:SF10">
    <property type="entry name" value="COCE_NOND FAMILY, PUTATIVE (AFU_ORTHOLOGUE AFUA_7G00600)-RELATED"/>
    <property type="match status" value="1"/>
</dbReference>
<dbReference type="SMART" id="SM00939">
    <property type="entry name" value="PepX_C"/>
    <property type="match status" value="1"/>
</dbReference>
<feature type="region of interest" description="Disordered" evidence="2">
    <location>
        <begin position="523"/>
        <end position="576"/>
    </location>
</feature>
<protein>
    <submittedName>
        <fullName evidence="4">CocE/NonD family hydrolase</fullName>
    </submittedName>
</protein>
<evidence type="ECO:0000313" key="4">
    <source>
        <dbReference type="EMBL" id="MBK0398269.1"/>
    </source>
</evidence>
<dbReference type="RefSeq" id="WP_200607173.1">
    <property type="nucleotide sequence ID" value="NZ_JAEHHL010000001.1"/>
</dbReference>
<evidence type="ECO:0000256" key="2">
    <source>
        <dbReference type="SAM" id="MobiDB-lite"/>
    </source>
</evidence>
<dbReference type="Proteomes" id="UP000655420">
    <property type="component" value="Unassembled WGS sequence"/>
</dbReference>
<dbReference type="InterPro" id="IPR029058">
    <property type="entry name" value="AB_hydrolase_fold"/>
</dbReference>
<dbReference type="Gene3D" id="1.10.3020.10">
    <property type="entry name" value="alpha-amino acid ester hydrolase ( Helical cap domain)"/>
    <property type="match status" value="1"/>
</dbReference>
<dbReference type="PANTHER" id="PTHR43056">
    <property type="entry name" value="PEPTIDASE S9 PROLYL OLIGOPEPTIDASE"/>
    <property type="match status" value="1"/>
</dbReference>
<dbReference type="Gene3D" id="3.40.50.1820">
    <property type="entry name" value="alpha/beta hydrolase"/>
    <property type="match status" value="1"/>
</dbReference>
<comment type="caution">
    <text evidence="4">The sequence shown here is derived from an EMBL/GenBank/DDBJ whole genome shotgun (WGS) entry which is preliminary data.</text>
</comment>
<dbReference type="AlphaFoldDB" id="A0A8J7M4P1"/>
<dbReference type="SUPFAM" id="SSF49785">
    <property type="entry name" value="Galactose-binding domain-like"/>
    <property type="match status" value="1"/>
</dbReference>
<dbReference type="InterPro" id="IPR005674">
    <property type="entry name" value="CocE/Ser_esterase"/>
</dbReference>
<dbReference type="NCBIfam" id="TIGR00976">
    <property type="entry name" value="CocE_NonD"/>
    <property type="match status" value="1"/>
</dbReference>
<dbReference type="InterPro" id="IPR013736">
    <property type="entry name" value="Xaa-Pro_dipept_C"/>
</dbReference>